<keyword evidence="2" id="KW-1185">Reference proteome</keyword>
<dbReference type="EMBL" id="FQUU01000001">
    <property type="protein sequence ID" value="SHE31201.1"/>
    <property type="molecule type" value="Genomic_DNA"/>
</dbReference>
<reference evidence="1 2" key="1">
    <citation type="submission" date="2016-11" db="EMBL/GenBank/DDBJ databases">
        <authorList>
            <person name="Jaros S."/>
            <person name="Januszkiewicz K."/>
            <person name="Wedrychowicz H."/>
        </authorList>
    </citation>
    <scope>NUCLEOTIDE SEQUENCE [LARGE SCALE GENOMIC DNA]</scope>
    <source>
        <strain evidence="1 2">DSM 18119</strain>
    </source>
</reference>
<dbReference type="Proteomes" id="UP000184048">
    <property type="component" value="Unassembled WGS sequence"/>
</dbReference>
<organism evidence="1 2">
    <name type="scientific">Flavisolibacter ginsengisoli DSM 18119</name>
    <dbReference type="NCBI Taxonomy" id="1121884"/>
    <lineage>
        <taxon>Bacteria</taxon>
        <taxon>Pseudomonadati</taxon>
        <taxon>Bacteroidota</taxon>
        <taxon>Chitinophagia</taxon>
        <taxon>Chitinophagales</taxon>
        <taxon>Chitinophagaceae</taxon>
        <taxon>Flavisolibacter</taxon>
    </lineage>
</organism>
<evidence type="ECO:0000313" key="1">
    <source>
        <dbReference type="EMBL" id="SHE31201.1"/>
    </source>
</evidence>
<accession>A0A1M4SG68</accession>
<name>A0A1M4SG68_9BACT</name>
<evidence type="ECO:0000313" key="2">
    <source>
        <dbReference type="Proteomes" id="UP000184048"/>
    </source>
</evidence>
<gene>
    <name evidence="1" type="ORF">SAMN02745131_00106</name>
</gene>
<protein>
    <submittedName>
        <fullName evidence="1">Uncharacterized protein</fullName>
    </submittedName>
</protein>
<dbReference type="AlphaFoldDB" id="A0A1M4SG68"/>
<proteinExistence type="predicted"/>
<sequence>MHGLNVERLEGNCKSSKSVAHLVRRSPRGIKTESYKSKARLR</sequence>